<name>A0A846M9X2_9SPHN</name>
<organism evidence="2 3">
    <name type="scientific">Sphingobium vermicomposti</name>
    <dbReference type="NCBI Taxonomy" id="529005"/>
    <lineage>
        <taxon>Bacteria</taxon>
        <taxon>Pseudomonadati</taxon>
        <taxon>Pseudomonadota</taxon>
        <taxon>Alphaproteobacteria</taxon>
        <taxon>Sphingomonadales</taxon>
        <taxon>Sphingomonadaceae</taxon>
        <taxon>Sphingobium</taxon>
    </lineage>
</organism>
<accession>A0A846M9X2</accession>
<sequence length="103" mass="11323">MTDQYGSPITGAAQRRHAPRYKMFEPVALTLSGVEVRAHFLDLSFSGALVHCEAPPQAGTYVLVHALDLETSGRVKWANGKRFGLQFSQPLTQPMIDALIRQG</sequence>
<dbReference type="SUPFAM" id="SSF141371">
    <property type="entry name" value="PilZ domain-like"/>
    <property type="match status" value="1"/>
</dbReference>
<dbReference type="Proteomes" id="UP000576821">
    <property type="component" value="Unassembled WGS sequence"/>
</dbReference>
<dbReference type="InterPro" id="IPR009875">
    <property type="entry name" value="PilZ_domain"/>
</dbReference>
<gene>
    <name evidence="2" type="ORF">FHS54_002429</name>
</gene>
<dbReference type="AlphaFoldDB" id="A0A846M9X2"/>
<keyword evidence="3" id="KW-1185">Reference proteome</keyword>
<evidence type="ECO:0000313" key="2">
    <source>
        <dbReference type="EMBL" id="NIJ17440.1"/>
    </source>
</evidence>
<evidence type="ECO:0000259" key="1">
    <source>
        <dbReference type="Pfam" id="PF07238"/>
    </source>
</evidence>
<protein>
    <recommendedName>
        <fullName evidence="1">PilZ domain-containing protein</fullName>
    </recommendedName>
</protein>
<evidence type="ECO:0000313" key="3">
    <source>
        <dbReference type="Proteomes" id="UP000576821"/>
    </source>
</evidence>
<dbReference type="Gene3D" id="2.40.10.220">
    <property type="entry name" value="predicted glycosyltransferase like domains"/>
    <property type="match status" value="1"/>
</dbReference>
<reference evidence="2 3" key="1">
    <citation type="submission" date="2020-03" db="EMBL/GenBank/DDBJ databases">
        <title>Genomic Encyclopedia of Type Strains, Phase IV (KMG-IV): sequencing the most valuable type-strain genomes for metagenomic binning, comparative biology and taxonomic classification.</title>
        <authorList>
            <person name="Goeker M."/>
        </authorList>
    </citation>
    <scope>NUCLEOTIDE SEQUENCE [LARGE SCALE GENOMIC DNA]</scope>
    <source>
        <strain evidence="2 3">DSM 21299</strain>
    </source>
</reference>
<dbReference type="GO" id="GO:0035438">
    <property type="term" value="F:cyclic-di-GMP binding"/>
    <property type="evidence" value="ECO:0007669"/>
    <property type="project" value="InterPro"/>
</dbReference>
<proteinExistence type="predicted"/>
<feature type="domain" description="PilZ" evidence="1">
    <location>
        <begin position="14"/>
        <end position="101"/>
    </location>
</feature>
<comment type="caution">
    <text evidence="2">The sequence shown here is derived from an EMBL/GenBank/DDBJ whole genome shotgun (WGS) entry which is preliminary data.</text>
</comment>
<dbReference type="Pfam" id="PF07238">
    <property type="entry name" value="PilZ"/>
    <property type="match status" value="1"/>
</dbReference>
<dbReference type="RefSeq" id="WP_167304030.1">
    <property type="nucleotide sequence ID" value="NZ_JAASQR010000003.1"/>
</dbReference>
<dbReference type="EMBL" id="JAASQR010000003">
    <property type="protein sequence ID" value="NIJ17440.1"/>
    <property type="molecule type" value="Genomic_DNA"/>
</dbReference>